<dbReference type="EMBL" id="JACKWZ010000076">
    <property type="protein sequence ID" value="KAF9417184.1"/>
    <property type="molecule type" value="Genomic_DNA"/>
</dbReference>
<dbReference type="SMART" id="SM00252">
    <property type="entry name" value="SH2"/>
    <property type="match status" value="1"/>
</dbReference>
<protein>
    <recommendedName>
        <fullName evidence="10">Downstream of receptor kinase</fullName>
    </recommendedName>
</protein>
<sequence>MEAIAKHDFTATADDELSFRKNQVLKILNMEDDMNWYRAELDGKEGLIPSNYIQMKSHSWYYGRITRADAEKLLANKPEGGFLIRISESSPGDFSLSVKCPDGVQHFKVLRDASSKFFLWVVKFNSLNELVDYHRNASVSRLQDVKLRDVVPEEMLVQALYDFTPQEAGELEFRRGDVITVTDRSDQHWWQGRGRDSAPARAVPGVVRDGVPPVIVRARRSPLPLYAARPRAPPDNDHTRLPTIISITRSHNEHSPSKATT</sequence>
<dbReference type="PROSITE" id="PS50001">
    <property type="entry name" value="SH2"/>
    <property type="match status" value="1"/>
</dbReference>
<dbReference type="PRINTS" id="PR00401">
    <property type="entry name" value="SH2DOMAIN"/>
</dbReference>
<dbReference type="CDD" id="cd11804">
    <property type="entry name" value="SH3_GRB2_like_N"/>
    <property type="match status" value="1"/>
</dbReference>
<comment type="caution">
    <text evidence="8">The sequence shown here is derived from an EMBL/GenBank/DDBJ whole genome shotgun (WGS) entry which is preliminary data.</text>
</comment>
<dbReference type="SUPFAM" id="SSF50044">
    <property type="entry name" value="SH3-domain"/>
    <property type="match status" value="2"/>
</dbReference>
<dbReference type="InterPro" id="IPR036028">
    <property type="entry name" value="SH3-like_dom_sf"/>
</dbReference>
<evidence type="ECO:0000259" key="7">
    <source>
        <dbReference type="PROSITE" id="PS50002"/>
    </source>
</evidence>
<evidence type="ECO:0000256" key="1">
    <source>
        <dbReference type="ARBA" id="ARBA00022443"/>
    </source>
</evidence>
<dbReference type="FunFam" id="3.30.505.10:FF:000022">
    <property type="entry name" value="Growth factor receptor-bound protein 2"/>
    <property type="match status" value="1"/>
</dbReference>
<dbReference type="Pfam" id="PF00018">
    <property type="entry name" value="SH3_1"/>
    <property type="match status" value="2"/>
</dbReference>
<dbReference type="AlphaFoldDB" id="A0A835GJC5"/>
<keyword evidence="3 4" id="KW-0727">SH2 domain</keyword>
<feature type="domain" description="SH3" evidence="7">
    <location>
        <begin position="152"/>
        <end position="213"/>
    </location>
</feature>
<dbReference type="Proteomes" id="UP000648187">
    <property type="component" value="Unassembled WGS sequence"/>
</dbReference>
<dbReference type="InterPro" id="IPR036860">
    <property type="entry name" value="SH2_dom_sf"/>
</dbReference>
<feature type="domain" description="SH3" evidence="7">
    <location>
        <begin position="1"/>
        <end position="58"/>
    </location>
</feature>
<evidence type="ECO:0000259" key="6">
    <source>
        <dbReference type="PROSITE" id="PS50001"/>
    </source>
</evidence>
<keyword evidence="9" id="KW-1185">Reference proteome</keyword>
<evidence type="ECO:0000256" key="3">
    <source>
        <dbReference type="ARBA" id="ARBA00022999"/>
    </source>
</evidence>
<dbReference type="Gene3D" id="3.30.505.10">
    <property type="entry name" value="SH2 domain"/>
    <property type="match status" value="1"/>
</dbReference>
<dbReference type="PRINTS" id="PR00499">
    <property type="entry name" value="P67PHOX"/>
</dbReference>
<dbReference type="GO" id="GO:0048468">
    <property type="term" value="P:cell development"/>
    <property type="evidence" value="ECO:0007669"/>
    <property type="project" value="UniProtKB-ARBA"/>
</dbReference>
<evidence type="ECO:0000313" key="9">
    <source>
        <dbReference type="Proteomes" id="UP000648187"/>
    </source>
</evidence>
<dbReference type="InterPro" id="IPR000980">
    <property type="entry name" value="SH2"/>
</dbReference>
<dbReference type="SMART" id="SM00326">
    <property type="entry name" value="SH3"/>
    <property type="match status" value="2"/>
</dbReference>
<evidence type="ECO:0000313" key="8">
    <source>
        <dbReference type="EMBL" id="KAF9417184.1"/>
    </source>
</evidence>
<dbReference type="FunFam" id="2.30.30.40:FF:000076">
    <property type="entry name" value="Growth factor receptor-bound protein 2"/>
    <property type="match status" value="1"/>
</dbReference>
<dbReference type="PROSITE" id="PS50002">
    <property type="entry name" value="SH3"/>
    <property type="match status" value="2"/>
</dbReference>
<reference evidence="8" key="1">
    <citation type="submission" date="2020-08" db="EMBL/GenBank/DDBJ databases">
        <title>Spodoptera exigua strain:BAW_Kor-Di-RS1 Genome sequencing and assembly.</title>
        <authorList>
            <person name="Kim J."/>
            <person name="Nam H.Y."/>
            <person name="Kwon M."/>
            <person name="Choi J.H."/>
            <person name="Cho S.R."/>
            <person name="Kim G.-H."/>
        </authorList>
    </citation>
    <scope>NUCLEOTIDE SEQUENCE</scope>
    <source>
        <strain evidence="8">BAW_Kor-Di-RS1</strain>
        <tissue evidence="8">Whole-body</tissue>
    </source>
</reference>
<accession>A0A835GJC5</accession>
<evidence type="ECO:0000256" key="2">
    <source>
        <dbReference type="ARBA" id="ARBA00022737"/>
    </source>
</evidence>
<name>A0A835GJC5_SPOEX</name>
<dbReference type="Pfam" id="PF00017">
    <property type="entry name" value="SH2"/>
    <property type="match status" value="1"/>
</dbReference>
<dbReference type="InterPro" id="IPR043539">
    <property type="entry name" value="Grb2-like"/>
</dbReference>
<dbReference type="InterPro" id="IPR001452">
    <property type="entry name" value="SH3_domain"/>
</dbReference>
<proteinExistence type="predicted"/>
<evidence type="ECO:0008006" key="10">
    <source>
        <dbReference type="Google" id="ProtNLM"/>
    </source>
</evidence>
<dbReference type="PANTHER" id="PTHR46037">
    <property type="entry name" value="PROTEIN ENHANCER OF SEVENLESS 2B"/>
    <property type="match status" value="1"/>
</dbReference>
<gene>
    <name evidence="8" type="ORF">HW555_005695</name>
</gene>
<evidence type="ECO:0000256" key="5">
    <source>
        <dbReference type="PROSITE-ProRule" id="PRU00192"/>
    </source>
</evidence>
<organism evidence="8 9">
    <name type="scientific">Spodoptera exigua</name>
    <name type="common">Beet armyworm</name>
    <name type="synonym">Noctua fulgens</name>
    <dbReference type="NCBI Taxonomy" id="7107"/>
    <lineage>
        <taxon>Eukaryota</taxon>
        <taxon>Metazoa</taxon>
        <taxon>Ecdysozoa</taxon>
        <taxon>Arthropoda</taxon>
        <taxon>Hexapoda</taxon>
        <taxon>Insecta</taxon>
        <taxon>Pterygota</taxon>
        <taxon>Neoptera</taxon>
        <taxon>Endopterygota</taxon>
        <taxon>Lepidoptera</taxon>
        <taxon>Glossata</taxon>
        <taxon>Ditrysia</taxon>
        <taxon>Noctuoidea</taxon>
        <taxon>Noctuidae</taxon>
        <taxon>Amphipyrinae</taxon>
        <taxon>Spodoptera</taxon>
    </lineage>
</organism>
<dbReference type="CDD" id="cd09941">
    <property type="entry name" value="SH2_Grb2_like"/>
    <property type="match status" value="1"/>
</dbReference>
<dbReference type="GO" id="GO:0009653">
    <property type="term" value="P:anatomical structure morphogenesis"/>
    <property type="evidence" value="ECO:0007669"/>
    <property type="project" value="UniProtKB-ARBA"/>
</dbReference>
<dbReference type="PRINTS" id="PR00452">
    <property type="entry name" value="SH3DOMAIN"/>
</dbReference>
<evidence type="ECO:0000256" key="4">
    <source>
        <dbReference type="PROSITE-ProRule" id="PRU00191"/>
    </source>
</evidence>
<dbReference type="SUPFAM" id="SSF55550">
    <property type="entry name" value="SH2 domain"/>
    <property type="match status" value="1"/>
</dbReference>
<keyword evidence="2" id="KW-0677">Repeat</keyword>
<dbReference type="Gene3D" id="2.30.30.40">
    <property type="entry name" value="SH3 Domains"/>
    <property type="match status" value="2"/>
</dbReference>
<feature type="domain" description="SH2" evidence="6">
    <location>
        <begin position="60"/>
        <end position="151"/>
    </location>
</feature>
<keyword evidence="1 5" id="KW-0728">SH3 domain</keyword>